<name>A0A212C5B8_CEREH</name>
<dbReference type="EMBL" id="MKHE01000029">
    <property type="protein sequence ID" value="OWK01178.1"/>
    <property type="molecule type" value="Genomic_DNA"/>
</dbReference>
<proteinExistence type="predicted"/>
<organism evidence="1 2">
    <name type="scientific">Cervus elaphus hippelaphus</name>
    <name type="common">European red deer</name>
    <dbReference type="NCBI Taxonomy" id="46360"/>
    <lineage>
        <taxon>Eukaryota</taxon>
        <taxon>Metazoa</taxon>
        <taxon>Chordata</taxon>
        <taxon>Craniata</taxon>
        <taxon>Vertebrata</taxon>
        <taxon>Euteleostomi</taxon>
        <taxon>Mammalia</taxon>
        <taxon>Eutheria</taxon>
        <taxon>Laurasiatheria</taxon>
        <taxon>Artiodactyla</taxon>
        <taxon>Ruminantia</taxon>
        <taxon>Pecora</taxon>
        <taxon>Cervidae</taxon>
        <taxon>Cervinae</taxon>
        <taxon>Cervus</taxon>
    </lineage>
</organism>
<feature type="non-terminal residue" evidence="1">
    <location>
        <position position="172"/>
    </location>
</feature>
<reference evidence="1 2" key="1">
    <citation type="journal article" date="2018" name="Mol. Genet. Genomics">
        <title>The red deer Cervus elaphus genome CerEla1.0: sequencing, annotating, genes, and chromosomes.</title>
        <authorList>
            <person name="Bana N.A."/>
            <person name="Nyiri A."/>
            <person name="Nagy J."/>
            <person name="Frank K."/>
            <person name="Nagy T."/>
            <person name="Steger V."/>
            <person name="Schiller M."/>
            <person name="Lakatos P."/>
            <person name="Sugar L."/>
            <person name="Horn P."/>
            <person name="Barta E."/>
            <person name="Orosz L."/>
        </authorList>
    </citation>
    <scope>NUCLEOTIDE SEQUENCE [LARGE SCALE GENOMIC DNA]</scope>
    <source>
        <strain evidence="1">Hungarian</strain>
    </source>
</reference>
<dbReference type="AlphaFoldDB" id="A0A212C5B8"/>
<protein>
    <submittedName>
        <fullName evidence="1">Uncharacterized protein</fullName>
    </submittedName>
</protein>
<gene>
    <name evidence="1" type="ORF">Celaphus_00018457</name>
</gene>
<evidence type="ECO:0000313" key="1">
    <source>
        <dbReference type="EMBL" id="OWK01178.1"/>
    </source>
</evidence>
<accession>A0A212C5B8</accession>
<dbReference type="Proteomes" id="UP000242450">
    <property type="component" value="Chromosome 29"/>
</dbReference>
<evidence type="ECO:0000313" key="2">
    <source>
        <dbReference type="Proteomes" id="UP000242450"/>
    </source>
</evidence>
<sequence>MWSAIHQEKSLEVNLLFLLIPGTFSEERDTDDVHLPEMQLTENSRHRSVHVNVSANTRSLSAAAGVGGRGGNSVVLSLFTDGGGCLAYELMPHKPTKFGPTYIYTVFTKTSITCGSGNQKPPRSHSCGAEPFGAETRFWIKHCASRQKTGTYKDGKSLLTDKSFYIALTEPY</sequence>
<keyword evidence="2" id="KW-1185">Reference proteome</keyword>
<comment type="caution">
    <text evidence="1">The sequence shown here is derived from an EMBL/GenBank/DDBJ whole genome shotgun (WGS) entry which is preliminary data.</text>
</comment>